<sequence length="293" mass="33174">MSVAFRVLGYRPLLLTPSIVDSRSLLQHSRFQHLRLMESHRVAAGNPSYVTSAHYNKGSGGRGRGIETKDNRQRSRGNGSTSSGNDKINALGRLLTRILRHQASDLNLGMRNDGYVKVQDLLKLNLKTMANIPLRSHTVEEIREAVRQDNKQRFSLLEENGGLLLRANQGHSIVTVETESLLKPILSPEEVPVCVHGTYKKNLESIRREGLKRMQRLHVHFCSGLPRDAEVVSGMRRDVDTLIFLDVRKAMEEGMKLFVSDNKVILTEGFDGVVPVKYFQKTESWPQRRPIPF</sequence>
<keyword evidence="9" id="KW-1185">Reference proteome</keyword>
<feature type="compositionally biased region" description="Basic and acidic residues" evidence="7">
    <location>
        <begin position="64"/>
        <end position="73"/>
    </location>
</feature>
<dbReference type="Gene3D" id="1.10.10.970">
    <property type="entry name" value="RNA 2'-phosphotransferase, Tpt1/KptA family, N-terminal domain"/>
    <property type="match status" value="1"/>
</dbReference>
<gene>
    <name evidence="8" type="ORF">SASPL_102726</name>
</gene>
<comment type="similarity">
    <text evidence="2">Belongs to the KptA/TPT1 family.</text>
</comment>
<feature type="compositionally biased region" description="Low complexity" evidence="7">
    <location>
        <begin position="76"/>
        <end position="85"/>
    </location>
</feature>
<evidence type="ECO:0000256" key="4">
    <source>
        <dbReference type="ARBA" id="ARBA00022679"/>
    </source>
</evidence>
<keyword evidence="4" id="KW-0808">Transferase</keyword>
<dbReference type="EC" id="2.7.1.160" evidence="3"/>
<protein>
    <recommendedName>
        <fullName evidence="3">2'-phosphotransferase</fullName>
        <ecNumber evidence="3">2.7.1.160</ecNumber>
    </recommendedName>
</protein>
<evidence type="ECO:0000256" key="3">
    <source>
        <dbReference type="ARBA" id="ARBA00012007"/>
    </source>
</evidence>
<dbReference type="AlphaFoldDB" id="A0A8X8YSG4"/>
<dbReference type="SUPFAM" id="SSF56399">
    <property type="entry name" value="ADP-ribosylation"/>
    <property type="match status" value="1"/>
</dbReference>
<reference evidence="8" key="1">
    <citation type="submission" date="2018-01" db="EMBL/GenBank/DDBJ databases">
        <authorList>
            <person name="Mao J.F."/>
        </authorList>
    </citation>
    <scope>NUCLEOTIDE SEQUENCE</scope>
    <source>
        <strain evidence="8">Huo1</strain>
        <tissue evidence="8">Leaf</tissue>
    </source>
</reference>
<comment type="function">
    <text evidence="1">Catalyzes the last step of tRNA splicing, the transfer of the splice junction 2'-phosphate from ligated tRNA to NAD to produce ADP-ribose 1''-2'' cyclic phosphate.</text>
</comment>
<dbReference type="Proteomes" id="UP000298416">
    <property type="component" value="Unassembled WGS sequence"/>
</dbReference>
<comment type="caution">
    <text evidence="8">The sequence shown here is derived from an EMBL/GenBank/DDBJ whole genome shotgun (WGS) entry which is preliminary data.</text>
</comment>
<dbReference type="EMBL" id="PNBA02000001">
    <property type="protein sequence ID" value="KAG6437796.1"/>
    <property type="molecule type" value="Genomic_DNA"/>
</dbReference>
<dbReference type="Gene3D" id="3.20.170.30">
    <property type="match status" value="1"/>
</dbReference>
<name>A0A8X8YSG4_SALSN</name>
<evidence type="ECO:0000256" key="1">
    <source>
        <dbReference type="ARBA" id="ARBA00003343"/>
    </source>
</evidence>
<dbReference type="Pfam" id="PF01885">
    <property type="entry name" value="PTS_2-RNA"/>
    <property type="match status" value="1"/>
</dbReference>
<dbReference type="PANTHER" id="PTHR12684">
    <property type="entry name" value="PUTATIVE PHOSPHOTRANSFERASE"/>
    <property type="match status" value="1"/>
</dbReference>
<evidence type="ECO:0000256" key="6">
    <source>
        <dbReference type="ARBA" id="ARBA00047949"/>
    </source>
</evidence>
<dbReference type="GO" id="GO:0006388">
    <property type="term" value="P:tRNA splicing, via endonucleolytic cleavage and ligation"/>
    <property type="evidence" value="ECO:0007669"/>
    <property type="project" value="TreeGrafter"/>
</dbReference>
<proteinExistence type="inferred from homology"/>
<keyword evidence="5" id="KW-0520">NAD</keyword>
<evidence type="ECO:0000256" key="7">
    <source>
        <dbReference type="SAM" id="MobiDB-lite"/>
    </source>
</evidence>
<accession>A0A8X8YSG4</accession>
<evidence type="ECO:0000313" key="8">
    <source>
        <dbReference type="EMBL" id="KAG6437796.1"/>
    </source>
</evidence>
<evidence type="ECO:0000256" key="5">
    <source>
        <dbReference type="ARBA" id="ARBA00023027"/>
    </source>
</evidence>
<dbReference type="InterPro" id="IPR002745">
    <property type="entry name" value="Ptrans_KptA/Tpt1"/>
</dbReference>
<dbReference type="InterPro" id="IPR042081">
    <property type="entry name" value="RNA_2'-PTrans_C"/>
</dbReference>
<dbReference type="InterPro" id="IPR042080">
    <property type="entry name" value="RNA_2'-PTrans_N"/>
</dbReference>
<comment type="catalytic activity">
    <reaction evidence="6">
        <text>2'-phospho-[ligated tRNA] + NAD(+) = mature tRNA + ADP-alpha-D-ribose 1'',2''-cyclic phosphate + nicotinamide</text>
        <dbReference type="Rhea" id="RHEA:23324"/>
        <dbReference type="Rhea" id="RHEA-COMP:11106"/>
        <dbReference type="Rhea" id="RHEA-COMP:11107"/>
        <dbReference type="ChEBI" id="CHEBI:17154"/>
        <dbReference type="ChEBI" id="CHEBI:57540"/>
        <dbReference type="ChEBI" id="CHEBI:76596"/>
        <dbReference type="ChEBI" id="CHEBI:82883"/>
        <dbReference type="ChEBI" id="CHEBI:85027"/>
        <dbReference type="EC" id="2.7.1.160"/>
    </reaction>
</comment>
<evidence type="ECO:0000256" key="2">
    <source>
        <dbReference type="ARBA" id="ARBA00009836"/>
    </source>
</evidence>
<feature type="region of interest" description="Disordered" evidence="7">
    <location>
        <begin position="48"/>
        <end position="87"/>
    </location>
</feature>
<dbReference type="GO" id="GO:0000215">
    <property type="term" value="F:tRNA 2'-phosphotransferase activity"/>
    <property type="evidence" value="ECO:0007669"/>
    <property type="project" value="UniProtKB-EC"/>
</dbReference>
<reference evidence="8" key="2">
    <citation type="submission" date="2020-08" db="EMBL/GenBank/DDBJ databases">
        <title>Plant Genome Project.</title>
        <authorList>
            <person name="Zhang R.-G."/>
        </authorList>
    </citation>
    <scope>NUCLEOTIDE SEQUENCE</scope>
    <source>
        <strain evidence="8">Huo1</strain>
        <tissue evidence="8">Leaf</tissue>
    </source>
</reference>
<evidence type="ECO:0000313" key="9">
    <source>
        <dbReference type="Proteomes" id="UP000298416"/>
    </source>
</evidence>
<organism evidence="8">
    <name type="scientific">Salvia splendens</name>
    <name type="common">Scarlet sage</name>
    <dbReference type="NCBI Taxonomy" id="180675"/>
    <lineage>
        <taxon>Eukaryota</taxon>
        <taxon>Viridiplantae</taxon>
        <taxon>Streptophyta</taxon>
        <taxon>Embryophyta</taxon>
        <taxon>Tracheophyta</taxon>
        <taxon>Spermatophyta</taxon>
        <taxon>Magnoliopsida</taxon>
        <taxon>eudicotyledons</taxon>
        <taxon>Gunneridae</taxon>
        <taxon>Pentapetalae</taxon>
        <taxon>asterids</taxon>
        <taxon>lamiids</taxon>
        <taxon>Lamiales</taxon>
        <taxon>Lamiaceae</taxon>
        <taxon>Nepetoideae</taxon>
        <taxon>Mentheae</taxon>
        <taxon>Salviinae</taxon>
        <taxon>Salvia</taxon>
        <taxon>Salvia subgen. Calosphace</taxon>
        <taxon>core Calosphace</taxon>
    </lineage>
</organism>
<dbReference type="PANTHER" id="PTHR12684:SF2">
    <property type="entry name" value="TRNA 2'-PHOSPHOTRANSFERASE 1"/>
    <property type="match status" value="1"/>
</dbReference>